<dbReference type="AlphaFoldDB" id="A0A5J9U759"/>
<sequence length="401" mass="44553">MTTFAVHRKEPLLVNPAEPTPRETKRLSNIDDREHYRMHVRVVFFYRGACQRDDPAIVTSSGAHSARRWCRTTRSCERWREGNWWLTAPARACCSWRPTPSVRLEELEAAGLRPPFPCADQLLFDVEGSSGVLNSPLLLIQVTRLLCGGFVFAICFNHTMCDGTGIVQFLSAVAEHARGLPAPSVTPACSRELLEMRKPPKPVFPHREFSDIPPPPLGDIITRTFIFGSADVTAIKKSLPPHLQNEATSFEELKFPELMLPTGYYGNAGVLSVLPTTAGTLLAGLLGDAVELVRKAKAQVTAAEYERWCTLDFQMHWDQPCMLLANLFLVSDIRHVGLHHVDFGWGEPVYGGFMDGMFIGNGIVTMKNENGEDVVAVPVALPCSAMDRFSLEIDNLLKACY</sequence>
<dbReference type="EMBL" id="RWGY01000029">
    <property type="protein sequence ID" value="TVU19088.1"/>
    <property type="molecule type" value="Genomic_DNA"/>
</dbReference>
<evidence type="ECO:0000256" key="2">
    <source>
        <dbReference type="ARBA" id="ARBA00022679"/>
    </source>
</evidence>
<proteinExistence type="inferred from homology"/>
<dbReference type="OrthoDB" id="444127at2759"/>
<dbReference type="InterPro" id="IPR050898">
    <property type="entry name" value="Plant_acyltransferase"/>
</dbReference>
<evidence type="ECO:0000313" key="4">
    <source>
        <dbReference type="Proteomes" id="UP000324897"/>
    </source>
</evidence>
<gene>
    <name evidence="3" type="ORF">EJB05_35220</name>
</gene>
<name>A0A5J9U759_9POAL</name>
<dbReference type="GO" id="GO:0016747">
    <property type="term" value="F:acyltransferase activity, transferring groups other than amino-acyl groups"/>
    <property type="evidence" value="ECO:0007669"/>
    <property type="project" value="UniProtKB-ARBA"/>
</dbReference>
<dbReference type="PANTHER" id="PTHR31147">
    <property type="entry name" value="ACYL TRANSFERASE 4"/>
    <property type="match status" value="1"/>
</dbReference>
<protein>
    <submittedName>
        <fullName evidence="3">Uncharacterized protein</fullName>
    </submittedName>
</protein>
<feature type="non-terminal residue" evidence="3">
    <location>
        <position position="1"/>
    </location>
</feature>
<keyword evidence="2" id="KW-0808">Transferase</keyword>
<reference evidence="3 4" key="1">
    <citation type="journal article" date="2019" name="Sci. Rep.">
        <title>A high-quality genome of Eragrostis curvula grass provides insights into Poaceae evolution and supports new strategies to enhance forage quality.</title>
        <authorList>
            <person name="Carballo J."/>
            <person name="Santos B.A.C.M."/>
            <person name="Zappacosta D."/>
            <person name="Garbus I."/>
            <person name="Selva J.P."/>
            <person name="Gallo C.A."/>
            <person name="Diaz A."/>
            <person name="Albertini E."/>
            <person name="Caccamo M."/>
            <person name="Echenique V."/>
        </authorList>
    </citation>
    <scope>NUCLEOTIDE SEQUENCE [LARGE SCALE GENOMIC DNA]</scope>
    <source>
        <strain evidence="4">cv. Victoria</strain>
        <tissue evidence="3">Leaf</tissue>
    </source>
</reference>
<dbReference type="Pfam" id="PF02458">
    <property type="entry name" value="Transferase"/>
    <property type="match status" value="2"/>
</dbReference>
<keyword evidence="4" id="KW-1185">Reference proteome</keyword>
<dbReference type="PANTHER" id="PTHR31147:SF66">
    <property type="entry name" value="OS05G0315700 PROTEIN"/>
    <property type="match status" value="1"/>
</dbReference>
<dbReference type="Gene3D" id="3.30.559.10">
    <property type="entry name" value="Chloramphenicol acetyltransferase-like domain"/>
    <property type="match status" value="3"/>
</dbReference>
<dbReference type="Gramene" id="TVU19088">
    <property type="protein sequence ID" value="TVU19088"/>
    <property type="gene ID" value="EJB05_35220"/>
</dbReference>
<organism evidence="3 4">
    <name type="scientific">Eragrostis curvula</name>
    <name type="common">weeping love grass</name>
    <dbReference type="NCBI Taxonomy" id="38414"/>
    <lineage>
        <taxon>Eukaryota</taxon>
        <taxon>Viridiplantae</taxon>
        <taxon>Streptophyta</taxon>
        <taxon>Embryophyta</taxon>
        <taxon>Tracheophyta</taxon>
        <taxon>Spermatophyta</taxon>
        <taxon>Magnoliopsida</taxon>
        <taxon>Liliopsida</taxon>
        <taxon>Poales</taxon>
        <taxon>Poaceae</taxon>
        <taxon>PACMAD clade</taxon>
        <taxon>Chloridoideae</taxon>
        <taxon>Eragrostideae</taxon>
        <taxon>Eragrostidinae</taxon>
        <taxon>Eragrostis</taxon>
    </lineage>
</organism>
<accession>A0A5J9U759</accession>
<dbReference type="Proteomes" id="UP000324897">
    <property type="component" value="Chromosome 7"/>
</dbReference>
<dbReference type="InterPro" id="IPR023213">
    <property type="entry name" value="CAT-like_dom_sf"/>
</dbReference>
<comment type="similarity">
    <text evidence="1">Belongs to the plant acyltransferase family.</text>
</comment>
<evidence type="ECO:0000256" key="1">
    <source>
        <dbReference type="ARBA" id="ARBA00009861"/>
    </source>
</evidence>
<evidence type="ECO:0000313" key="3">
    <source>
        <dbReference type="EMBL" id="TVU19088.1"/>
    </source>
</evidence>
<comment type="caution">
    <text evidence="3">The sequence shown here is derived from an EMBL/GenBank/DDBJ whole genome shotgun (WGS) entry which is preliminary data.</text>
</comment>